<gene>
    <name evidence="10" type="ORF">GRAN_1189</name>
</gene>
<keyword evidence="3" id="KW-1134">Transmembrane beta strand</keyword>
<evidence type="ECO:0000259" key="9">
    <source>
        <dbReference type="Pfam" id="PF25183"/>
    </source>
</evidence>
<keyword evidence="11" id="KW-1185">Reference proteome</keyword>
<feature type="chain" id="PRO_5020974086" evidence="7">
    <location>
        <begin position="31"/>
        <end position="1166"/>
    </location>
</feature>
<dbReference type="RefSeq" id="WP_128911985.1">
    <property type="nucleotide sequence ID" value="NZ_RDSM01000001.1"/>
</dbReference>
<dbReference type="InterPro" id="IPR012910">
    <property type="entry name" value="Plug_dom"/>
</dbReference>
<dbReference type="AlphaFoldDB" id="A0A4Q0T779"/>
<accession>A0A4Q0T779</accession>
<dbReference type="InterPro" id="IPR037066">
    <property type="entry name" value="Plug_dom_sf"/>
</dbReference>
<keyword evidence="7" id="KW-0732">Signal</keyword>
<evidence type="ECO:0000259" key="8">
    <source>
        <dbReference type="Pfam" id="PF07715"/>
    </source>
</evidence>
<feature type="domain" description="TonB-dependent transporter Oar-like beta-barrel" evidence="9">
    <location>
        <begin position="254"/>
        <end position="1159"/>
    </location>
</feature>
<dbReference type="PANTHER" id="PTHR30069">
    <property type="entry name" value="TONB-DEPENDENT OUTER MEMBRANE RECEPTOR"/>
    <property type="match status" value="1"/>
</dbReference>
<feature type="domain" description="TonB-dependent receptor plug" evidence="8">
    <location>
        <begin position="138"/>
        <end position="247"/>
    </location>
</feature>
<comment type="caution">
    <text evidence="10">The sequence shown here is derived from an EMBL/GenBank/DDBJ whole genome shotgun (WGS) entry which is preliminary data.</text>
</comment>
<keyword evidence="6" id="KW-0998">Cell outer membrane</keyword>
<evidence type="ECO:0000256" key="4">
    <source>
        <dbReference type="ARBA" id="ARBA00022692"/>
    </source>
</evidence>
<dbReference type="Proteomes" id="UP000289437">
    <property type="component" value="Unassembled WGS sequence"/>
</dbReference>
<evidence type="ECO:0000256" key="5">
    <source>
        <dbReference type="ARBA" id="ARBA00023136"/>
    </source>
</evidence>
<reference evidence="10 11" key="1">
    <citation type="submission" date="2018-11" db="EMBL/GenBank/DDBJ databases">
        <authorList>
            <person name="Mardanov A.V."/>
            <person name="Ravin N.V."/>
            <person name="Dedysh S.N."/>
        </authorList>
    </citation>
    <scope>NUCLEOTIDE SEQUENCE [LARGE SCALE GENOMIC DNA]</scope>
    <source>
        <strain evidence="10 11">AF10</strain>
    </source>
</reference>
<dbReference type="InterPro" id="IPR057601">
    <property type="entry name" value="Oar-like_b-barrel"/>
</dbReference>
<keyword evidence="4" id="KW-0812">Transmembrane</keyword>
<dbReference type="GO" id="GO:0044718">
    <property type="term" value="P:siderophore transmembrane transport"/>
    <property type="evidence" value="ECO:0007669"/>
    <property type="project" value="TreeGrafter"/>
</dbReference>
<dbReference type="Pfam" id="PF25183">
    <property type="entry name" value="OMP_b-brl_4"/>
    <property type="match status" value="1"/>
</dbReference>
<evidence type="ECO:0000313" key="10">
    <source>
        <dbReference type="EMBL" id="RXH57879.1"/>
    </source>
</evidence>
<keyword evidence="5" id="KW-0472">Membrane</keyword>
<protein>
    <submittedName>
        <fullName evidence="10">Oar protein</fullName>
    </submittedName>
</protein>
<proteinExistence type="predicted"/>
<evidence type="ECO:0000256" key="2">
    <source>
        <dbReference type="ARBA" id="ARBA00022448"/>
    </source>
</evidence>
<sequence length="1166" mass="125857">MPHPVIRKSSLFSLLSLVLILLATSLSAFAQFDAASVLGYVRDSSGAAIAQSSVTLTNQDTGIIQTVKSDASGRYEFASVPIGAYRVSAESAGFSRSETEPFRLTVNARQRVDLDLKNGSVTEAVTVTSAPTLLETETSSRGQVILPQQIQDLPLNGRSYADLALLVPGVRKSTLENQTTSSREASFNVNGQRSAFNNFLLDGLDNNNYGTSNQGFANENIPPSPDAVGEFRIETDNYSAEYGRASGAVINASIRRGTNSFHGRAWDFNRNTAFNAIGPFAPVLGVKPSLIRNQFGGTFGGPIFKDRTFFFADYEGLRQISKTLTQVTLPTAEQRSGVFLLHRVDGSTAPIPLQNPINGSQFYNGTITANQITAFSSAVLNALPANTVAVAGANGFGNNYISTPRGTVQDDKGDIRLDHKWNEKLSLFFRYSEHQATIIDPNSIPGAAGGSQANGTVHIFNQQVAAGATYTINSNSLLDARVAYTWNEGGKTPYGLGQPSLLTANGITNGIPTDPAISRSLNGQAVSGFTAFGGQTSNPQFQNPFVIDPKVNYTLIRGNHSIKIGYEFQSISTAIDDFNPVYGSDTYGGGFAAVTAANCTAGQVSTATTPCTPTDTAAGNTASTQISQARNLADFMFGNRSAYQLNNFVVINLRQKMNFMYVQDDFKLFPNLTINAGLRYELVTPQYTDGNHQANFDPTTNSLIQAKDGSIYNRALVNMQKNNLGPRFGFSYSPDSVSTIRGGYGINYTQFNREGGENLLAYNGPYIVGASINQLPSQGICTSDTQDQTTCFRQTQQGYSTTLVSPSAFNPLKVQSRYIPRNNPTGYVQSFHLSAQRQLPRNIVLDLAYVGSKGTHLMVLGDQNQAAVQSVTSATCSITPNSNGTATYISSGCPSEQSRRPITNFAGIEVATGIGYSNYNALQFKAEKRYGNGLYLINSFTYSRGFDIASGHLETAFGDNSRVNLANLRGDYGPSGYDQPLNNTTSILYDLPFGKGRRFGNSSPYLVRQALGGWQLTIINQSTSGVPLNLNYSINSGFTVSDLLTFRPNVTGNPLASKSAYVKTATALNGFFNSASVAVPYTNNPFGNSQRNSVRGPIYNQTDFGLHKAFDLWREDTKLDIRGEAFNVLNHVNYTGPDTNRSNSTFGSITGFNPARQLQVAAKLIF</sequence>
<evidence type="ECO:0000313" key="11">
    <source>
        <dbReference type="Proteomes" id="UP000289437"/>
    </source>
</evidence>
<dbReference type="OrthoDB" id="97893at2"/>
<dbReference type="InterPro" id="IPR039426">
    <property type="entry name" value="TonB-dep_rcpt-like"/>
</dbReference>
<dbReference type="EMBL" id="RDSM01000001">
    <property type="protein sequence ID" value="RXH57879.1"/>
    <property type="molecule type" value="Genomic_DNA"/>
</dbReference>
<keyword evidence="2" id="KW-0813">Transport</keyword>
<evidence type="ECO:0000256" key="1">
    <source>
        <dbReference type="ARBA" id="ARBA00004571"/>
    </source>
</evidence>
<name>A0A4Q0T779_9BACT</name>
<dbReference type="PANTHER" id="PTHR30069:SF46">
    <property type="entry name" value="OAR PROTEIN"/>
    <property type="match status" value="1"/>
</dbReference>
<evidence type="ECO:0000256" key="3">
    <source>
        <dbReference type="ARBA" id="ARBA00022452"/>
    </source>
</evidence>
<comment type="subcellular location">
    <subcellularLocation>
        <location evidence="1">Cell outer membrane</location>
        <topology evidence="1">Multi-pass membrane protein</topology>
    </subcellularLocation>
</comment>
<evidence type="ECO:0000256" key="7">
    <source>
        <dbReference type="SAM" id="SignalP"/>
    </source>
</evidence>
<dbReference type="GO" id="GO:0030246">
    <property type="term" value="F:carbohydrate binding"/>
    <property type="evidence" value="ECO:0007669"/>
    <property type="project" value="InterPro"/>
</dbReference>
<evidence type="ECO:0000256" key="6">
    <source>
        <dbReference type="ARBA" id="ARBA00023237"/>
    </source>
</evidence>
<reference evidence="11" key="2">
    <citation type="submission" date="2019-02" db="EMBL/GenBank/DDBJ databases">
        <title>Granulicella sibirica sp. nov., a psychrotolerant acidobacterium isolated from an organic soil layer in forested tundra, West Siberia.</title>
        <authorList>
            <person name="Oshkin I.Y."/>
            <person name="Kulichevskaya I.S."/>
            <person name="Rijpstra W.I.C."/>
            <person name="Sinninghe Damste J.S."/>
            <person name="Rakitin A.L."/>
            <person name="Ravin N.V."/>
            <person name="Dedysh S.N."/>
        </authorList>
    </citation>
    <scope>NUCLEOTIDE SEQUENCE [LARGE SCALE GENOMIC DNA]</scope>
    <source>
        <strain evidence="11">AF10</strain>
    </source>
</reference>
<organism evidence="10 11">
    <name type="scientific">Granulicella sibirica</name>
    <dbReference type="NCBI Taxonomy" id="2479048"/>
    <lineage>
        <taxon>Bacteria</taxon>
        <taxon>Pseudomonadati</taxon>
        <taxon>Acidobacteriota</taxon>
        <taxon>Terriglobia</taxon>
        <taxon>Terriglobales</taxon>
        <taxon>Acidobacteriaceae</taxon>
        <taxon>Granulicella</taxon>
    </lineage>
</organism>
<dbReference type="GO" id="GO:0015344">
    <property type="term" value="F:siderophore uptake transmembrane transporter activity"/>
    <property type="evidence" value="ECO:0007669"/>
    <property type="project" value="TreeGrafter"/>
</dbReference>
<dbReference type="GO" id="GO:0009279">
    <property type="term" value="C:cell outer membrane"/>
    <property type="evidence" value="ECO:0007669"/>
    <property type="project" value="UniProtKB-SubCell"/>
</dbReference>
<feature type="signal peptide" evidence="7">
    <location>
        <begin position="1"/>
        <end position="30"/>
    </location>
</feature>
<dbReference type="Gene3D" id="2.40.170.20">
    <property type="entry name" value="TonB-dependent receptor, beta-barrel domain"/>
    <property type="match status" value="1"/>
</dbReference>
<dbReference type="InterPro" id="IPR036942">
    <property type="entry name" value="Beta-barrel_TonB_sf"/>
</dbReference>
<dbReference type="Pfam" id="PF13620">
    <property type="entry name" value="CarboxypepD_reg"/>
    <property type="match status" value="1"/>
</dbReference>
<dbReference type="SUPFAM" id="SSF56935">
    <property type="entry name" value="Porins"/>
    <property type="match status" value="1"/>
</dbReference>
<dbReference type="Pfam" id="PF07715">
    <property type="entry name" value="Plug"/>
    <property type="match status" value="1"/>
</dbReference>
<dbReference type="Gene3D" id="2.60.40.1120">
    <property type="entry name" value="Carboxypeptidase-like, regulatory domain"/>
    <property type="match status" value="1"/>
</dbReference>
<dbReference type="SUPFAM" id="SSF49452">
    <property type="entry name" value="Starch-binding domain-like"/>
    <property type="match status" value="1"/>
</dbReference>
<dbReference type="Gene3D" id="2.170.130.10">
    <property type="entry name" value="TonB-dependent receptor, plug domain"/>
    <property type="match status" value="1"/>
</dbReference>
<dbReference type="InterPro" id="IPR013784">
    <property type="entry name" value="Carb-bd-like_fold"/>
</dbReference>